<protein>
    <submittedName>
        <fullName evidence="4">L-fuculose-phosphate aldolase</fullName>
    </submittedName>
</protein>
<dbReference type="InterPro" id="IPR001303">
    <property type="entry name" value="Aldolase_II/adducin_N"/>
</dbReference>
<keyword evidence="2" id="KW-0456">Lyase</keyword>
<comment type="caution">
    <text evidence="4">The sequence shown here is derived from an EMBL/GenBank/DDBJ whole genome shotgun (WGS) entry which is preliminary data.</text>
</comment>
<sequence>MTTSTPAPISEDTLRQALADSYRRLADLGLNTGSAGNISCRFDGGALISPAGADAHNIDAQAIVSITMDGENRSPGIPSSEWSMHTAIYRHFPQAMAVVHTHSDACVAVSAQRRPIPAFHYMLAGFGGDEVPCAAYATFGTDALAASAVEALAGHTACLLANHGMICHALSLEKAVANAAKLETLARQYWMSAQLGTPVVLDAAEMATVRDRYRSYGKARLSRTPGTV</sequence>
<dbReference type="InterPro" id="IPR050197">
    <property type="entry name" value="Aldolase_class_II_sugar_metab"/>
</dbReference>
<dbReference type="Gene3D" id="3.40.225.10">
    <property type="entry name" value="Class II aldolase/adducin N-terminal domain"/>
    <property type="match status" value="1"/>
</dbReference>
<organism evidence="4 5">
    <name type="scientific">Pseudacidovorax intermedius</name>
    <dbReference type="NCBI Taxonomy" id="433924"/>
    <lineage>
        <taxon>Bacteria</taxon>
        <taxon>Pseudomonadati</taxon>
        <taxon>Pseudomonadota</taxon>
        <taxon>Betaproteobacteria</taxon>
        <taxon>Burkholderiales</taxon>
        <taxon>Comamonadaceae</taxon>
        <taxon>Pseudacidovorax</taxon>
    </lineage>
</organism>
<dbReference type="GO" id="GO:0019323">
    <property type="term" value="P:pentose catabolic process"/>
    <property type="evidence" value="ECO:0007669"/>
    <property type="project" value="TreeGrafter"/>
</dbReference>
<evidence type="ECO:0000256" key="2">
    <source>
        <dbReference type="ARBA" id="ARBA00023239"/>
    </source>
</evidence>
<dbReference type="GO" id="GO:0016832">
    <property type="term" value="F:aldehyde-lyase activity"/>
    <property type="evidence" value="ECO:0007669"/>
    <property type="project" value="TreeGrafter"/>
</dbReference>
<dbReference type="Pfam" id="PF00596">
    <property type="entry name" value="Aldolase_II"/>
    <property type="match status" value="1"/>
</dbReference>
<proteinExistence type="predicted"/>
<dbReference type="InterPro" id="IPR036409">
    <property type="entry name" value="Aldolase_II/adducin_N_sf"/>
</dbReference>
<evidence type="ECO:0000256" key="1">
    <source>
        <dbReference type="ARBA" id="ARBA00022723"/>
    </source>
</evidence>
<dbReference type="RefSeq" id="WP_017758257.1">
    <property type="nucleotide sequence ID" value="NZ_QQAV01000007.1"/>
</dbReference>
<name>A0A370FBL2_9BURK</name>
<dbReference type="AlphaFoldDB" id="A0A370FBL2"/>
<dbReference type="PANTHER" id="PTHR22789:SF0">
    <property type="entry name" value="3-OXO-TETRONATE 4-PHOSPHATE DECARBOXYLASE-RELATED"/>
    <property type="match status" value="1"/>
</dbReference>
<evidence type="ECO:0000313" key="5">
    <source>
        <dbReference type="Proteomes" id="UP000255265"/>
    </source>
</evidence>
<evidence type="ECO:0000259" key="3">
    <source>
        <dbReference type="SMART" id="SM01007"/>
    </source>
</evidence>
<feature type="domain" description="Class II aldolase/adducin N-terminal" evidence="3">
    <location>
        <begin position="16"/>
        <end position="190"/>
    </location>
</feature>
<dbReference type="SMART" id="SM01007">
    <property type="entry name" value="Aldolase_II"/>
    <property type="match status" value="1"/>
</dbReference>
<dbReference type="GO" id="GO:0046872">
    <property type="term" value="F:metal ion binding"/>
    <property type="evidence" value="ECO:0007669"/>
    <property type="project" value="UniProtKB-KW"/>
</dbReference>
<reference evidence="4 5" key="1">
    <citation type="submission" date="2018-07" db="EMBL/GenBank/DDBJ databases">
        <title>Genomic Encyclopedia of Type Strains, Phase IV (KMG-IV): sequencing the most valuable type-strain genomes for metagenomic binning, comparative biology and taxonomic classification.</title>
        <authorList>
            <person name="Goeker M."/>
        </authorList>
    </citation>
    <scope>NUCLEOTIDE SEQUENCE [LARGE SCALE GENOMIC DNA]</scope>
    <source>
        <strain evidence="4 5">DSM 21352</strain>
    </source>
</reference>
<dbReference type="OrthoDB" id="5500703at2"/>
<dbReference type="SUPFAM" id="SSF53639">
    <property type="entry name" value="AraD/HMP-PK domain-like"/>
    <property type="match status" value="1"/>
</dbReference>
<accession>A0A370FBL2</accession>
<dbReference type="EMBL" id="QQAV01000007">
    <property type="protein sequence ID" value="RDI22626.1"/>
    <property type="molecule type" value="Genomic_DNA"/>
</dbReference>
<dbReference type="Proteomes" id="UP000255265">
    <property type="component" value="Unassembled WGS sequence"/>
</dbReference>
<keyword evidence="5" id="KW-1185">Reference proteome</keyword>
<dbReference type="PANTHER" id="PTHR22789">
    <property type="entry name" value="FUCULOSE PHOSPHATE ALDOLASE"/>
    <property type="match status" value="1"/>
</dbReference>
<keyword evidence="1" id="KW-0479">Metal-binding</keyword>
<evidence type="ECO:0000313" key="4">
    <source>
        <dbReference type="EMBL" id="RDI22626.1"/>
    </source>
</evidence>
<gene>
    <name evidence="4" type="ORF">DFR41_10729</name>
</gene>
<dbReference type="GO" id="GO:0005829">
    <property type="term" value="C:cytosol"/>
    <property type="evidence" value="ECO:0007669"/>
    <property type="project" value="TreeGrafter"/>
</dbReference>